<evidence type="ECO:0000256" key="3">
    <source>
        <dbReference type="ARBA" id="ARBA00016103"/>
    </source>
</evidence>
<dbReference type="OrthoDB" id="666972at2759"/>
<evidence type="ECO:0000313" key="6">
    <source>
        <dbReference type="Proteomes" id="UP000449547"/>
    </source>
</evidence>
<dbReference type="InterPro" id="IPR024134">
    <property type="entry name" value="SOD_Cu/Zn_/chaperone"/>
</dbReference>
<dbReference type="GeneID" id="54781104"/>
<dbReference type="RefSeq" id="XP_034012869.1">
    <property type="nucleotide sequence ID" value="XM_034155106.1"/>
</dbReference>
<protein>
    <recommendedName>
        <fullName evidence="3">Superoxide dismutase 1 copper chaperone</fullName>
    </recommendedName>
</protein>
<accession>A0A642USB4</accession>
<dbReference type="Proteomes" id="UP000449547">
    <property type="component" value="Unassembled WGS sequence"/>
</dbReference>
<dbReference type="InterPro" id="IPR006121">
    <property type="entry name" value="HMA_dom"/>
</dbReference>
<proteinExistence type="inferred from homology"/>
<dbReference type="Pfam" id="PF00403">
    <property type="entry name" value="HMA"/>
    <property type="match status" value="1"/>
</dbReference>
<keyword evidence="6" id="KW-1185">Reference proteome</keyword>
<dbReference type="AlphaFoldDB" id="A0A642USB4"/>
<dbReference type="SUPFAM" id="SSF55008">
    <property type="entry name" value="HMA, heavy metal-associated domain"/>
    <property type="match status" value="1"/>
</dbReference>
<reference evidence="5 6" key="1">
    <citation type="submission" date="2019-07" db="EMBL/GenBank/DDBJ databases">
        <title>Genome assembly of two rare yeast pathogens: Diutina rugosa and Trichomonascus ciferrii.</title>
        <authorList>
            <person name="Mixao V."/>
            <person name="Saus E."/>
            <person name="Hansen A."/>
            <person name="Lass-Flor C."/>
            <person name="Gabaldon T."/>
        </authorList>
    </citation>
    <scope>NUCLEOTIDE SEQUENCE [LARGE SCALE GENOMIC DNA]</scope>
    <source>
        <strain evidence="5 6">CBS 613</strain>
    </source>
</reference>
<feature type="domain" description="HMA" evidence="4">
    <location>
        <begin position="6"/>
        <end position="67"/>
    </location>
</feature>
<dbReference type="GO" id="GO:0005507">
    <property type="term" value="F:copper ion binding"/>
    <property type="evidence" value="ECO:0007669"/>
    <property type="project" value="InterPro"/>
</dbReference>
<dbReference type="Gene3D" id="2.60.40.200">
    <property type="entry name" value="Superoxide dismutase, copper/zinc binding domain"/>
    <property type="match status" value="1"/>
</dbReference>
<comment type="similarity">
    <text evidence="2">Belongs to the CCS1 family.</text>
</comment>
<comment type="caution">
    <text evidence="5">The sequence shown here is derived from an EMBL/GenBank/DDBJ whole genome shotgun (WGS) entry which is preliminary data.</text>
</comment>
<dbReference type="OMA" id="KNVWEER"/>
<evidence type="ECO:0000256" key="1">
    <source>
        <dbReference type="ARBA" id="ARBA00001973"/>
    </source>
</evidence>
<evidence type="ECO:0000259" key="4">
    <source>
        <dbReference type="PROSITE" id="PS50846"/>
    </source>
</evidence>
<dbReference type="EMBL" id="SWFT01000067">
    <property type="protein sequence ID" value="KAA8903567.1"/>
    <property type="molecule type" value="Genomic_DNA"/>
</dbReference>
<organism evidence="5 6">
    <name type="scientific">Diutina rugosa</name>
    <name type="common">Yeast</name>
    <name type="synonym">Candida rugosa</name>
    <dbReference type="NCBI Taxonomy" id="5481"/>
    <lineage>
        <taxon>Eukaryota</taxon>
        <taxon>Fungi</taxon>
        <taxon>Dikarya</taxon>
        <taxon>Ascomycota</taxon>
        <taxon>Saccharomycotina</taxon>
        <taxon>Pichiomycetes</taxon>
        <taxon>Debaryomycetaceae</taxon>
        <taxon>Diutina</taxon>
    </lineage>
</organism>
<comment type="cofactor">
    <cofactor evidence="1">
        <name>Cu(2+)</name>
        <dbReference type="ChEBI" id="CHEBI:29036"/>
    </cofactor>
</comment>
<dbReference type="InterPro" id="IPR036163">
    <property type="entry name" value="HMA_dom_sf"/>
</dbReference>
<dbReference type="VEuPathDB" id="FungiDB:DIURU_002453"/>
<dbReference type="PANTHER" id="PTHR10003">
    <property type="entry name" value="SUPEROXIDE DISMUTASE CU-ZN -RELATED"/>
    <property type="match status" value="1"/>
</dbReference>
<dbReference type="PROSITE" id="PS50846">
    <property type="entry name" value="HMA_2"/>
    <property type="match status" value="1"/>
</dbReference>
<dbReference type="GO" id="GO:0006801">
    <property type="term" value="P:superoxide metabolic process"/>
    <property type="evidence" value="ECO:0007669"/>
    <property type="project" value="InterPro"/>
</dbReference>
<name>A0A642USB4_DIURU</name>
<evidence type="ECO:0000256" key="2">
    <source>
        <dbReference type="ARBA" id="ARBA00010636"/>
    </source>
</evidence>
<dbReference type="SUPFAM" id="SSF49329">
    <property type="entry name" value="Cu,Zn superoxide dismutase-like"/>
    <property type="match status" value="1"/>
</dbReference>
<dbReference type="CDD" id="cd00371">
    <property type="entry name" value="HMA"/>
    <property type="match status" value="1"/>
</dbReference>
<evidence type="ECO:0000313" key="5">
    <source>
        <dbReference type="EMBL" id="KAA8903567.1"/>
    </source>
</evidence>
<sequence length="245" mass="25926">MPTSTPFEIVFNVEMTCQSCAESIGKAISPLVSSYDCDVKNNTVTTTGGVAPSEIVKAIQSTGRDAIIRGTGKPNSAAVCILESFDPKDNDHPVKGLARIVSVSTSDLFIDLTINGLPKGVYYPSIRSVGNLSRGPLSTGSLFYQLSPIEVMVPSDETSIINSVGAPMVVDGFSGQSFLHANLGITDLIGRSIVVSRAHDLITEDALCGVIARSAGVWENDKTVCSCSGKTVWEERQDARGRGIN</sequence>
<gene>
    <name evidence="5" type="ORF">DIURU_002453</name>
</gene>
<dbReference type="Gene3D" id="3.30.70.100">
    <property type="match status" value="1"/>
</dbReference>
<dbReference type="InterPro" id="IPR036423">
    <property type="entry name" value="SOD-like_Cu/Zn_dom_sf"/>
</dbReference>